<dbReference type="FunFam" id="3.40.50.720:FF:000495">
    <property type="entry name" value="3 hydroxysteroid dehydrogenase, putative"/>
    <property type="match status" value="1"/>
</dbReference>
<dbReference type="PANTHER" id="PTHR43245">
    <property type="entry name" value="BIFUNCTIONAL POLYMYXIN RESISTANCE PROTEIN ARNA"/>
    <property type="match status" value="1"/>
</dbReference>
<dbReference type="AlphaFoldDB" id="A0A385J6X0"/>
<feature type="domain" description="3-beta hydroxysteroid dehydrogenase/isomerase" evidence="4">
    <location>
        <begin position="51"/>
        <end position="321"/>
    </location>
</feature>
<gene>
    <name evidence="5" type="primary">hsd3b1</name>
</gene>
<evidence type="ECO:0000256" key="1">
    <source>
        <dbReference type="ARBA" id="ARBA00009219"/>
    </source>
</evidence>
<accession>A0A385J6X0</accession>
<dbReference type="OrthoDB" id="2735536at2759"/>
<dbReference type="InterPro" id="IPR050177">
    <property type="entry name" value="Lipid_A_modif_metabolic_enz"/>
</dbReference>
<dbReference type="Pfam" id="PF01073">
    <property type="entry name" value="3Beta_HSD"/>
    <property type="match status" value="1"/>
</dbReference>
<dbReference type="InterPro" id="IPR002225">
    <property type="entry name" value="3Beta_OHSteriod_DH/Estase"/>
</dbReference>
<sequence length="400" mass="44861">MRNGLTFWTRRGKYHSHLSRSLSKGRKLPANNFAMTTTKDFNQSAAGEVVMVTGGAGFLGQHIIGHLQEKASHVSEIRVLDIRPYSNKLGHRESKPLTSTLGDICDQQTVQQACQGVTTVIHVAGLVSYGTFPDINGMQRINVQGTRNIVESCLNTGVERLIFCSTVDVVVGFDDIREGMETTTCVPKQFLFPGYPATKYEAECLVLNANGQKSVNGNPLWTMSLRANVMYGEEDPFYVTSGLRSAASNRGRLVQVGNGQSKFQQVYVGNTAWAFVCADRALRLNYNLGGEIFYIPDYTPVQNSFLFMQPYLESRNYGLSQYRLPCGLVYYSLYLMELVLHLLAPLIRINLPTASCSVRYINMDLYFNGSKGRRLLGYQPLYSPQEAEKRSLEYYKHVKL</sequence>
<reference evidence="5" key="1">
    <citation type="journal article" date="2018" name="J. Steroid Biochem. Mol. Biol.">
        <title>Molecular identification of steroidogenesis-related genes in scallops and their potential roles in gametogenesis.</title>
        <authorList>
            <person name="Thitiphuree T."/>
            <person name="Nagasawa K."/>
            <person name="Osada M."/>
        </authorList>
    </citation>
    <scope>NUCLEOTIDE SEQUENCE</scope>
</reference>
<proteinExistence type="evidence at transcript level"/>
<organism evidence="5">
    <name type="scientific">Mizuhopecten yessoensis</name>
    <name type="common">Japanese scallop</name>
    <name type="synonym">Patinopecten yessoensis</name>
    <dbReference type="NCBI Taxonomy" id="6573"/>
    <lineage>
        <taxon>Eukaryota</taxon>
        <taxon>Metazoa</taxon>
        <taxon>Spiralia</taxon>
        <taxon>Lophotrochozoa</taxon>
        <taxon>Mollusca</taxon>
        <taxon>Bivalvia</taxon>
        <taxon>Autobranchia</taxon>
        <taxon>Pteriomorphia</taxon>
        <taxon>Pectinida</taxon>
        <taxon>Pectinoidea</taxon>
        <taxon>Pectinidae</taxon>
        <taxon>Mizuhopecten</taxon>
    </lineage>
</organism>
<evidence type="ECO:0000313" key="5">
    <source>
        <dbReference type="EMBL" id="AXY92162.1"/>
    </source>
</evidence>
<protein>
    <submittedName>
        <fullName evidence="5">3-beta-hydroxysteroid dehydrogenase 1</fullName>
    </submittedName>
</protein>
<name>A0A385J6X0_MIZYE</name>
<keyword evidence="2 3" id="KW-0560">Oxidoreductase</keyword>
<dbReference type="EMBL" id="MH040341">
    <property type="protein sequence ID" value="AXY92162.1"/>
    <property type="molecule type" value="mRNA"/>
</dbReference>
<dbReference type="InterPro" id="IPR036291">
    <property type="entry name" value="NAD(P)-bd_dom_sf"/>
</dbReference>
<dbReference type="GO" id="GO:0016616">
    <property type="term" value="F:oxidoreductase activity, acting on the CH-OH group of donors, NAD or NADP as acceptor"/>
    <property type="evidence" value="ECO:0007669"/>
    <property type="project" value="InterPro"/>
</dbReference>
<dbReference type="SUPFAM" id="SSF51735">
    <property type="entry name" value="NAD(P)-binding Rossmann-fold domains"/>
    <property type="match status" value="1"/>
</dbReference>
<comment type="similarity">
    <text evidence="1 3">Belongs to the 3-beta-HSD family.</text>
</comment>
<dbReference type="PANTHER" id="PTHR43245:SF51">
    <property type="entry name" value="SHORT CHAIN DEHYDROGENASE_REDUCTASE FAMILY 42E, MEMBER 2"/>
    <property type="match status" value="1"/>
</dbReference>
<evidence type="ECO:0000256" key="3">
    <source>
        <dbReference type="RuleBase" id="RU004475"/>
    </source>
</evidence>
<evidence type="ECO:0000259" key="4">
    <source>
        <dbReference type="Pfam" id="PF01073"/>
    </source>
</evidence>
<dbReference type="Gene3D" id="3.40.50.720">
    <property type="entry name" value="NAD(P)-binding Rossmann-like Domain"/>
    <property type="match status" value="1"/>
</dbReference>
<dbReference type="GO" id="GO:0006694">
    <property type="term" value="P:steroid biosynthetic process"/>
    <property type="evidence" value="ECO:0007669"/>
    <property type="project" value="InterPro"/>
</dbReference>
<evidence type="ECO:0000256" key="2">
    <source>
        <dbReference type="ARBA" id="ARBA00023002"/>
    </source>
</evidence>